<evidence type="ECO:0000256" key="1">
    <source>
        <dbReference type="SAM" id="MobiDB-lite"/>
    </source>
</evidence>
<feature type="compositionally biased region" description="Polar residues" evidence="1">
    <location>
        <begin position="139"/>
        <end position="156"/>
    </location>
</feature>
<dbReference type="KEGG" id="hro:HELRODRAFT_175912"/>
<evidence type="ECO:0000313" key="4">
    <source>
        <dbReference type="Proteomes" id="UP000015101"/>
    </source>
</evidence>
<dbReference type="EMBL" id="KB096945">
    <property type="protein sequence ID" value="ESO00471.1"/>
    <property type="molecule type" value="Genomic_DNA"/>
</dbReference>
<keyword evidence="4" id="KW-1185">Reference proteome</keyword>
<evidence type="ECO:0000313" key="2">
    <source>
        <dbReference type="EMBL" id="ESO00471.1"/>
    </source>
</evidence>
<protein>
    <submittedName>
        <fullName evidence="2 3">Uncharacterized protein</fullName>
    </submittedName>
</protein>
<dbReference type="InParanoid" id="T1F9V5"/>
<dbReference type="GeneID" id="20205604"/>
<dbReference type="HOGENOM" id="CLU_064172_2_0_1"/>
<dbReference type="Proteomes" id="UP000015101">
    <property type="component" value="Unassembled WGS sequence"/>
</dbReference>
<feature type="region of interest" description="Disordered" evidence="1">
    <location>
        <begin position="139"/>
        <end position="158"/>
    </location>
</feature>
<proteinExistence type="predicted"/>
<reference evidence="3" key="3">
    <citation type="submission" date="2015-06" db="UniProtKB">
        <authorList>
            <consortium name="EnsemblMetazoa"/>
        </authorList>
    </citation>
    <scope>IDENTIFICATION</scope>
</reference>
<organism evidence="3 4">
    <name type="scientific">Helobdella robusta</name>
    <name type="common">Californian leech</name>
    <dbReference type="NCBI Taxonomy" id="6412"/>
    <lineage>
        <taxon>Eukaryota</taxon>
        <taxon>Metazoa</taxon>
        <taxon>Spiralia</taxon>
        <taxon>Lophotrochozoa</taxon>
        <taxon>Annelida</taxon>
        <taxon>Clitellata</taxon>
        <taxon>Hirudinea</taxon>
        <taxon>Rhynchobdellida</taxon>
        <taxon>Glossiphoniidae</taxon>
        <taxon>Helobdella</taxon>
    </lineage>
</organism>
<accession>T1F9V5</accession>
<dbReference type="CTD" id="20205604"/>
<evidence type="ECO:0000313" key="3">
    <source>
        <dbReference type="EnsemblMetazoa" id="HelroP175912"/>
    </source>
</evidence>
<dbReference type="EnsemblMetazoa" id="HelroT175912">
    <property type="protein sequence ID" value="HelroP175912"/>
    <property type="gene ID" value="HelroG175912"/>
</dbReference>
<dbReference type="EMBL" id="AMQM01005476">
    <property type="status" value="NOT_ANNOTATED_CDS"/>
    <property type="molecule type" value="Genomic_DNA"/>
</dbReference>
<name>T1F9V5_HELRO</name>
<dbReference type="AlphaFoldDB" id="T1F9V5"/>
<sequence length="302" mass="34874">MARSLVNNEVLYFLENNLSLSENDSFVNNIVEFYSFEDIDNAIKALKNELVNLKIEKIEKFQPRGNRKIEKLFECIFIMKYLKENKYWEKCSIFVSSNLNKAPNVEINKPLWSDAYDSPISDDVQPFLLVYKRKKSQQLSNNSKADNKPKLSTNKVADSKTVEKKPVRIIGQKILDNGKLKADKELIKKSVFCLSNISKCLRNDVVEYLTTNGIRVLSCYPVVKQFKKKSTASENSIDNNTVNYSDDKTKDDIESSMFRVCIDRNDVKKIKNPAILPQHIIVREWQLNKKAEVTVEKTKKDG</sequence>
<gene>
    <name evidence="3" type="primary">20205604</name>
    <name evidence="2" type="ORF">HELRODRAFT_175912</name>
</gene>
<dbReference type="RefSeq" id="XP_009021521.1">
    <property type="nucleotide sequence ID" value="XM_009023273.1"/>
</dbReference>
<reference evidence="4" key="1">
    <citation type="submission" date="2012-12" db="EMBL/GenBank/DDBJ databases">
        <authorList>
            <person name="Hellsten U."/>
            <person name="Grimwood J."/>
            <person name="Chapman J.A."/>
            <person name="Shapiro H."/>
            <person name="Aerts A."/>
            <person name="Otillar R.P."/>
            <person name="Terry A.Y."/>
            <person name="Boore J.L."/>
            <person name="Simakov O."/>
            <person name="Marletaz F."/>
            <person name="Cho S.-J."/>
            <person name="Edsinger-Gonzales E."/>
            <person name="Havlak P."/>
            <person name="Kuo D.-H."/>
            <person name="Larsson T."/>
            <person name="Lv J."/>
            <person name="Arendt D."/>
            <person name="Savage R."/>
            <person name="Osoegawa K."/>
            <person name="de Jong P."/>
            <person name="Lindberg D.R."/>
            <person name="Seaver E.C."/>
            <person name="Weisblat D.A."/>
            <person name="Putnam N.H."/>
            <person name="Grigoriev I.V."/>
            <person name="Rokhsar D.S."/>
        </authorList>
    </citation>
    <scope>NUCLEOTIDE SEQUENCE</scope>
</reference>
<reference evidence="2 4" key="2">
    <citation type="journal article" date="2013" name="Nature">
        <title>Insights into bilaterian evolution from three spiralian genomes.</title>
        <authorList>
            <person name="Simakov O."/>
            <person name="Marletaz F."/>
            <person name="Cho S.J."/>
            <person name="Edsinger-Gonzales E."/>
            <person name="Havlak P."/>
            <person name="Hellsten U."/>
            <person name="Kuo D.H."/>
            <person name="Larsson T."/>
            <person name="Lv J."/>
            <person name="Arendt D."/>
            <person name="Savage R."/>
            <person name="Osoegawa K."/>
            <person name="de Jong P."/>
            <person name="Grimwood J."/>
            <person name="Chapman J.A."/>
            <person name="Shapiro H."/>
            <person name="Aerts A."/>
            <person name="Otillar R.P."/>
            <person name="Terry A.Y."/>
            <person name="Boore J.L."/>
            <person name="Grigoriev I.V."/>
            <person name="Lindberg D.R."/>
            <person name="Seaver E.C."/>
            <person name="Weisblat D.A."/>
            <person name="Putnam N.H."/>
            <person name="Rokhsar D.S."/>
        </authorList>
    </citation>
    <scope>NUCLEOTIDE SEQUENCE</scope>
</reference>